<dbReference type="EMBL" id="CP061539">
    <property type="protein sequence ID" value="QNV38166.1"/>
    <property type="molecule type" value="Genomic_DNA"/>
</dbReference>
<keyword evidence="3" id="KW-0479">Metal-binding</keyword>
<sequence length="337" mass="36941">MSNPALYTGALKTVRPRKETKLSPRGAQAERHYSIPESQQDSARSWIEEGAEVVCNSKPAAIVIFVRDGSNGVETYMTYRCKSPMGRVAFPGGLAIYDDANMQPWVGPSETQWAEKFGEHNPKTARAAVTAAIREVFEETGLLLAGVDDTSTVETLNTHENMSSRVAIASQSKDFNDFLSKRNLKLRADLLKPIARWQSPDYFHKRYDVHYFAAAVPVGQNPTLLEGKGIWGQWLSAQELLDHRATTELGDAIGQPDTVGKTLEELVNPGVLCVLESIAKAPSAIAFLSKKRVIDLKKPETKMAANGKCYLSFSEPGVQDARSTRTFPATAAVVPSE</sequence>
<proteinExistence type="predicted"/>
<dbReference type="KEGG" id="rter:IDM49_02460"/>
<dbReference type="Proteomes" id="UP000516404">
    <property type="component" value="Chromosome"/>
</dbReference>
<keyword evidence="10" id="KW-1185">Reference proteome</keyword>
<evidence type="ECO:0000259" key="8">
    <source>
        <dbReference type="PROSITE" id="PS51462"/>
    </source>
</evidence>
<dbReference type="InterPro" id="IPR039121">
    <property type="entry name" value="NUDT19"/>
</dbReference>
<dbReference type="GO" id="GO:0016818">
    <property type="term" value="F:hydrolase activity, acting on acid anhydrides, in phosphorus-containing anhydrides"/>
    <property type="evidence" value="ECO:0007669"/>
    <property type="project" value="InterPro"/>
</dbReference>
<dbReference type="Gene3D" id="3.90.79.10">
    <property type="entry name" value="Nucleoside Triphosphate Pyrophosphohydrolase"/>
    <property type="match status" value="1"/>
</dbReference>
<dbReference type="RefSeq" id="WP_190724909.1">
    <property type="nucleotide sequence ID" value="NZ_CP061539.1"/>
</dbReference>
<keyword evidence="5" id="KW-0460">Magnesium</keyword>
<comment type="cofactor">
    <cofactor evidence="2">
        <name>Mg(2+)</name>
        <dbReference type="ChEBI" id="CHEBI:18420"/>
    </cofactor>
</comment>
<protein>
    <submittedName>
        <fullName evidence="9">NUDIX hydrolase</fullName>
    </submittedName>
</protein>
<reference evidence="9 10" key="1">
    <citation type="submission" date="2020-09" db="EMBL/GenBank/DDBJ databases">
        <title>Investigation of environmental microbes.</title>
        <authorList>
            <person name="Ou Y."/>
            <person name="Kang Q."/>
        </authorList>
    </citation>
    <scope>NUCLEOTIDE SEQUENCE [LARGE SCALE GENOMIC DNA]</scope>
    <source>
        <strain evidence="9 10">KJZ-14</strain>
    </source>
</reference>
<feature type="compositionally biased region" description="Basic and acidic residues" evidence="7">
    <location>
        <begin position="17"/>
        <end position="34"/>
    </location>
</feature>
<accession>A0A7H2BES0</accession>
<feature type="region of interest" description="Disordered" evidence="7">
    <location>
        <begin position="17"/>
        <end position="41"/>
    </location>
</feature>
<dbReference type="GO" id="GO:0046872">
    <property type="term" value="F:metal ion binding"/>
    <property type="evidence" value="ECO:0007669"/>
    <property type="project" value="UniProtKB-KW"/>
</dbReference>
<keyword evidence="6" id="KW-0464">Manganese</keyword>
<evidence type="ECO:0000256" key="6">
    <source>
        <dbReference type="ARBA" id="ARBA00023211"/>
    </source>
</evidence>
<comment type="cofactor">
    <cofactor evidence="1">
        <name>Mn(2+)</name>
        <dbReference type="ChEBI" id="CHEBI:29035"/>
    </cofactor>
</comment>
<dbReference type="InterPro" id="IPR015797">
    <property type="entry name" value="NUDIX_hydrolase-like_dom_sf"/>
</dbReference>
<evidence type="ECO:0000256" key="4">
    <source>
        <dbReference type="ARBA" id="ARBA00022801"/>
    </source>
</evidence>
<feature type="domain" description="Nudix hydrolase" evidence="8">
    <location>
        <begin position="57"/>
        <end position="257"/>
    </location>
</feature>
<dbReference type="PANTHER" id="PTHR12318:SF0">
    <property type="entry name" value="ACYL-COENZYME A DIPHOSPHATASE NUDT19"/>
    <property type="match status" value="1"/>
</dbReference>
<dbReference type="PANTHER" id="PTHR12318">
    <property type="entry name" value="TESTOSTERONE-REGULATED PROTEIN RP2"/>
    <property type="match status" value="1"/>
</dbReference>
<evidence type="ECO:0000256" key="7">
    <source>
        <dbReference type="SAM" id="MobiDB-lite"/>
    </source>
</evidence>
<dbReference type="PROSITE" id="PS51462">
    <property type="entry name" value="NUDIX"/>
    <property type="match status" value="1"/>
</dbReference>
<dbReference type="AlphaFoldDB" id="A0A7H2BES0"/>
<dbReference type="SUPFAM" id="SSF55811">
    <property type="entry name" value="Nudix"/>
    <property type="match status" value="1"/>
</dbReference>
<dbReference type="InterPro" id="IPR000086">
    <property type="entry name" value="NUDIX_hydrolase_dom"/>
</dbReference>
<evidence type="ECO:0000256" key="5">
    <source>
        <dbReference type="ARBA" id="ARBA00022842"/>
    </source>
</evidence>
<evidence type="ECO:0000313" key="10">
    <source>
        <dbReference type="Proteomes" id="UP000516404"/>
    </source>
</evidence>
<dbReference type="GeneID" id="96623087"/>
<gene>
    <name evidence="9" type="ORF">IDM49_02460</name>
</gene>
<name>A0A7H2BES0_9MICC</name>
<evidence type="ECO:0000256" key="3">
    <source>
        <dbReference type="ARBA" id="ARBA00022723"/>
    </source>
</evidence>
<evidence type="ECO:0000256" key="1">
    <source>
        <dbReference type="ARBA" id="ARBA00001936"/>
    </source>
</evidence>
<keyword evidence="4 9" id="KW-0378">Hydrolase</keyword>
<evidence type="ECO:0000256" key="2">
    <source>
        <dbReference type="ARBA" id="ARBA00001946"/>
    </source>
</evidence>
<organism evidence="9 10">
    <name type="scientific">Rothia terrae</name>
    <dbReference type="NCBI Taxonomy" id="396015"/>
    <lineage>
        <taxon>Bacteria</taxon>
        <taxon>Bacillati</taxon>
        <taxon>Actinomycetota</taxon>
        <taxon>Actinomycetes</taxon>
        <taxon>Micrococcales</taxon>
        <taxon>Micrococcaceae</taxon>
        <taxon>Rothia</taxon>
    </lineage>
</organism>
<evidence type="ECO:0000313" key="9">
    <source>
        <dbReference type="EMBL" id="QNV38166.1"/>
    </source>
</evidence>